<evidence type="ECO:0000259" key="12">
    <source>
        <dbReference type="Pfam" id="PF18137"/>
    </source>
</evidence>
<evidence type="ECO:0000256" key="7">
    <source>
        <dbReference type="ARBA" id="ARBA00023242"/>
    </source>
</evidence>
<keyword evidence="4" id="KW-0597">Phosphoprotein</keyword>
<comment type="subunit">
    <text evidence="8">Component of ORC, a complex composed of at least 6 subunits: ORC1, ORC2, ORC3, ORC4, ORC5 and ORC6. ORC is regulated in a cell-cycle dependent manner. It is sequentially assembled at the exit from anaphase of mitosis and disassembled as cells enter S phase.</text>
</comment>
<reference evidence="15" key="1">
    <citation type="submission" date="2025-08" db="UniProtKB">
        <authorList>
            <consortium name="RefSeq"/>
        </authorList>
    </citation>
    <scope>IDENTIFICATION</scope>
    <source>
        <tissue evidence="15">Muscle</tissue>
    </source>
</reference>
<accession>A0ABM1S1Y4</accession>
<dbReference type="GeneID" id="106478324"/>
<feature type="domain" description="Origin recognition complex subunit 3 winged helix C-terminal" evidence="12">
    <location>
        <begin position="649"/>
        <end position="784"/>
    </location>
</feature>
<dbReference type="Pfam" id="PF07034">
    <property type="entry name" value="ORC3_N"/>
    <property type="match status" value="1"/>
</dbReference>
<dbReference type="InterPro" id="IPR045667">
    <property type="entry name" value="ORC3_N"/>
</dbReference>
<dbReference type="InterPro" id="IPR020795">
    <property type="entry name" value="ORC3"/>
</dbReference>
<evidence type="ECO:0000256" key="4">
    <source>
        <dbReference type="ARBA" id="ARBA00022553"/>
    </source>
</evidence>
<keyword evidence="7" id="KW-0539">Nucleus</keyword>
<dbReference type="Pfam" id="PF18137">
    <property type="entry name" value="WHD_ORC"/>
    <property type="match status" value="1"/>
</dbReference>
<comment type="function">
    <text evidence="9">Component of the origin recognition complex (ORC) that binds origins of replication. DNA-binding is ATP-dependent. The specific DNA sequences that define origins of replication have not been identified yet. ORC is required to assemble the pre-replication complex necessary to initiate DNA replication. Binds histone H3 and H4 trimethylation marks H3K9me3, H3K27me3 and H4K20me3.</text>
</comment>
<feature type="compositionally biased region" description="Basic residues" evidence="10">
    <location>
        <begin position="18"/>
        <end position="30"/>
    </location>
</feature>
<comment type="similarity">
    <text evidence="2">Belongs to the ORC3 family.</text>
</comment>
<feature type="domain" description="Origin recognition complex subunit 3 N-terminal" evidence="11">
    <location>
        <begin position="12"/>
        <end position="232"/>
    </location>
</feature>
<name>A0ABM1S1Y4_LIMPO</name>
<feature type="domain" description="Origin recognition complex subunit 3 insertion" evidence="13">
    <location>
        <begin position="410"/>
        <end position="637"/>
    </location>
</feature>
<keyword evidence="14" id="KW-1185">Reference proteome</keyword>
<dbReference type="PANTHER" id="PTHR12748:SF0">
    <property type="entry name" value="ORIGIN RECOGNITION COMPLEX SUBUNIT 3"/>
    <property type="match status" value="1"/>
</dbReference>
<evidence type="ECO:0000313" key="15">
    <source>
        <dbReference type="RefSeq" id="XP_022237639.1"/>
    </source>
</evidence>
<gene>
    <name evidence="15" type="primary">LOC106478324</name>
</gene>
<dbReference type="CDD" id="cd20704">
    <property type="entry name" value="Orc3"/>
    <property type="match status" value="1"/>
</dbReference>
<dbReference type="Proteomes" id="UP000694941">
    <property type="component" value="Unplaced"/>
</dbReference>
<dbReference type="InterPro" id="IPR045663">
    <property type="entry name" value="ORC3_ins"/>
</dbReference>
<evidence type="ECO:0000259" key="11">
    <source>
        <dbReference type="Pfam" id="PF07034"/>
    </source>
</evidence>
<feature type="compositionally biased region" description="Polar residues" evidence="10">
    <location>
        <begin position="1"/>
        <end position="12"/>
    </location>
</feature>
<dbReference type="InterPro" id="IPR040855">
    <property type="entry name" value="ORC_WH_C"/>
</dbReference>
<evidence type="ECO:0000256" key="8">
    <source>
        <dbReference type="ARBA" id="ARBA00026084"/>
    </source>
</evidence>
<feature type="region of interest" description="Disordered" evidence="10">
    <location>
        <begin position="1"/>
        <end position="41"/>
    </location>
</feature>
<proteinExistence type="inferred from homology"/>
<evidence type="ECO:0000259" key="13">
    <source>
        <dbReference type="Pfam" id="PF19675"/>
    </source>
</evidence>
<keyword evidence="6" id="KW-0238">DNA-binding</keyword>
<sequence length="787" mass="91952">MTSTISEENPPSLSKGCFVHRKKPLQRTKNSKSTSEEGEDELWSSRKDIYQNLWQIIEKEINGFQEKVHGEALDAVDSFVVNSYSRSSTIKNVIKEIPTAALIMGVNMPDHSVILQLLFQRLLHSVTDHVVSLHSRDCKTLSMMIQKFVASIMKTGMDDFEHLKRQDFTFHSLSAWYQDFYQREKCAGKSPQKKRKISDHSERPHASPPIVIFLEDLEAFNCTVLTDFVLLWNCVYKIWSQQLVNDVGFHVHNWLQMVNDVGFHVHNWLQMVNDVGFHVHNWLHMVNDVGFHVHNWLHMVNDVGFHVHNWLHMVNDVGFHVHNWLQMVNDVGFHVHNWLHMVNDVGFLVHNWLHMVNDVGFHVHNWLHMVNDVGFHVHNWLQMFCLFEHFYTSTTTTLCCDLSQLKGRIENLGISEFTAIKELPSFRQYLQNCQNVPGNNKIYKDLVFKLLEELHTYQYKMFGLVGCLHVLVKDLPSHPLGKQMREVYVLALEKNISDTQEYKKASKIFGMLSRNELEDRLLSCQSFLENNEIQHWSQFQDVRQKLQEFISNLHHIKEMADTEETKVKQKQSVIVDFGKMTSRSQLKEKLKDLARNRKSTEFENCRQNIVDFFNSLFRELVPPSCFPLHEILYFNYAGSVKQHIMAAPRSAICKALVDPASYLQCTCCSIDDYSQICSSMVDTCVAYKLHLEHGRLINLYDWLQSFKMVKMEADSGKLTQVDREKRKNKRKDEPNQDLILQYPLEYFLTCLDVAQFVQAVSELQFLGFIKPTKRKTDHVARLTWGTS</sequence>
<dbReference type="Pfam" id="PF19675">
    <property type="entry name" value="ORC3_ins"/>
    <property type="match status" value="1"/>
</dbReference>
<dbReference type="RefSeq" id="XP_022237639.1">
    <property type="nucleotide sequence ID" value="XM_022381931.1"/>
</dbReference>
<evidence type="ECO:0000313" key="14">
    <source>
        <dbReference type="Proteomes" id="UP000694941"/>
    </source>
</evidence>
<keyword evidence="5" id="KW-0235">DNA replication</keyword>
<dbReference type="PANTHER" id="PTHR12748">
    <property type="entry name" value="ORIGIN RECOGNITION COMPLEX SUBUNIT 3"/>
    <property type="match status" value="1"/>
</dbReference>
<evidence type="ECO:0000256" key="1">
    <source>
        <dbReference type="ARBA" id="ARBA00004123"/>
    </source>
</evidence>
<evidence type="ECO:0000256" key="2">
    <source>
        <dbReference type="ARBA" id="ARBA00010977"/>
    </source>
</evidence>
<evidence type="ECO:0000256" key="10">
    <source>
        <dbReference type="SAM" id="MobiDB-lite"/>
    </source>
</evidence>
<organism evidence="14 15">
    <name type="scientific">Limulus polyphemus</name>
    <name type="common">Atlantic horseshoe crab</name>
    <dbReference type="NCBI Taxonomy" id="6850"/>
    <lineage>
        <taxon>Eukaryota</taxon>
        <taxon>Metazoa</taxon>
        <taxon>Ecdysozoa</taxon>
        <taxon>Arthropoda</taxon>
        <taxon>Chelicerata</taxon>
        <taxon>Merostomata</taxon>
        <taxon>Xiphosura</taxon>
        <taxon>Limulidae</taxon>
        <taxon>Limulus</taxon>
    </lineage>
</organism>
<evidence type="ECO:0000256" key="9">
    <source>
        <dbReference type="ARBA" id="ARBA00045241"/>
    </source>
</evidence>
<evidence type="ECO:0000256" key="5">
    <source>
        <dbReference type="ARBA" id="ARBA00022705"/>
    </source>
</evidence>
<evidence type="ECO:0000256" key="3">
    <source>
        <dbReference type="ARBA" id="ARBA00019085"/>
    </source>
</evidence>
<protein>
    <recommendedName>
        <fullName evidence="3">Origin recognition complex subunit 3</fullName>
    </recommendedName>
</protein>
<evidence type="ECO:0000256" key="6">
    <source>
        <dbReference type="ARBA" id="ARBA00023125"/>
    </source>
</evidence>
<comment type="subcellular location">
    <subcellularLocation>
        <location evidence="1">Nucleus</location>
    </subcellularLocation>
</comment>